<dbReference type="InterPro" id="IPR003661">
    <property type="entry name" value="HisK_dim/P_dom"/>
</dbReference>
<feature type="domain" description="PAC" evidence="9">
    <location>
        <begin position="384"/>
        <end position="435"/>
    </location>
</feature>
<dbReference type="SUPFAM" id="SSF55874">
    <property type="entry name" value="ATPase domain of HSP90 chaperone/DNA topoisomerase II/histidine kinase"/>
    <property type="match status" value="1"/>
</dbReference>
<dbReference type="InterPro" id="IPR005467">
    <property type="entry name" value="His_kinase_dom"/>
</dbReference>
<dbReference type="PANTHER" id="PTHR43304">
    <property type="entry name" value="PHYTOCHROME-LIKE PROTEIN CPH1"/>
    <property type="match status" value="1"/>
</dbReference>
<dbReference type="EMBL" id="JADEWL010000010">
    <property type="protein sequence ID" value="MBE9212073.1"/>
    <property type="molecule type" value="Genomic_DNA"/>
</dbReference>
<dbReference type="InterPro" id="IPR013656">
    <property type="entry name" value="PAS_4"/>
</dbReference>
<dbReference type="InterPro" id="IPR003018">
    <property type="entry name" value="GAF"/>
</dbReference>
<keyword evidence="7" id="KW-0175">Coiled coil</keyword>
<dbReference type="SMART" id="SM00065">
    <property type="entry name" value="GAF"/>
    <property type="match status" value="1"/>
</dbReference>
<dbReference type="CDD" id="cd00130">
    <property type="entry name" value="PAS"/>
    <property type="match status" value="2"/>
</dbReference>
<dbReference type="InterPro" id="IPR004358">
    <property type="entry name" value="Sig_transdc_His_kin-like_C"/>
</dbReference>
<dbReference type="SUPFAM" id="SSF55785">
    <property type="entry name" value="PYP-like sensor domain (PAS domain)"/>
    <property type="match status" value="4"/>
</dbReference>
<dbReference type="Gene3D" id="3.30.450.20">
    <property type="entry name" value="PAS domain"/>
    <property type="match status" value="4"/>
</dbReference>
<dbReference type="NCBIfam" id="TIGR00229">
    <property type="entry name" value="sensory_box"/>
    <property type="match status" value="3"/>
</dbReference>
<keyword evidence="11" id="KW-1185">Reference proteome</keyword>
<dbReference type="InterPro" id="IPR029016">
    <property type="entry name" value="GAF-like_dom_sf"/>
</dbReference>
<dbReference type="InterPro" id="IPR036890">
    <property type="entry name" value="HATPase_C_sf"/>
</dbReference>
<dbReference type="CDD" id="cd00082">
    <property type="entry name" value="HisKA"/>
    <property type="match status" value="1"/>
</dbReference>
<keyword evidence="4" id="KW-0808">Transferase</keyword>
<evidence type="ECO:0000256" key="4">
    <source>
        <dbReference type="ARBA" id="ARBA00022679"/>
    </source>
</evidence>
<evidence type="ECO:0000259" key="9">
    <source>
        <dbReference type="PROSITE" id="PS50113"/>
    </source>
</evidence>
<feature type="domain" description="PAC" evidence="9">
    <location>
        <begin position="514"/>
        <end position="564"/>
    </location>
</feature>
<dbReference type="Pfam" id="PF01590">
    <property type="entry name" value="GAF"/>
    <property type="match status" value="1"/>
</dbReference>
<organism evidence="10 11">
    <name type="scientific">Plectonema cf. radiosum LEGE 06105</name>
    <dbReference type="NCBI Taxonomy" id="945769"/>
    <lineage>
        <taxon>Bacteria</taxon>
        <taxon>Bacillati</taxon>
        <taxon>Cyanobacteriota</taxon>
        <taxon>Cyanophyceae</taxon>
        <taxon>Oscillatoriophycideae</taxon>
        <taxon>Oscillatoriales</taxon>
        <taxon>Microcoleaceae</taxon>
        <taxon>Plectonema</taxon>
    </lineage>
</organism>
<evidence type="ECO:0000256" key="6">
    <source>
        <dbReference type="ARBA" id="ARBA00023012"/>
    </source>
</evidence>
<dbReference type="Gene3D" id="1.10.287.130">
    <property type="match status" value="1"/>
</dbReference>
<sequence length="1041" mass="118277">MHLHANSENNSQLFQVFLEHTPIAVAMFDQKMCLIAASHKWLIDYGLDGESVIGCCYYEIFPHTSEKWKIIHQRCLAGAIAKCEADKMVRIDGELEWIEWECRPWNDSNNEIGGIILSSKKVTEQMLCEQALTANERRFRKLAANLPGVIYQFQLSANGTMSFPYISSGCRRFLEIEPIKVEQNSQLIFDLIHPSDRESYLDSMKLSADTLLPWLWEGKIIIPSGRCKWVRCILRPEKQADGDILWSGLMIDISDRVQIEEKLKKSQQDLETKVQYRTAELEKANKQLQAQIVGRQQAEDLLHQTEARFEKLAANIPGMIYQYILFPNGTSCFSYVSPGCYHLYELEPEQIQQDINSALDITHPDDLPILQQAIAVSAQTLEPWKQEWRIITPSGKLKWLQGHSRPSKQANGDIVWDGMIMDISELKQAEDALKQSEEKFRTLFEKSADGILLYNGKVFIDFNQAAVEMMGCTTREQLMRMAPSAISPEFQPDGTSSLDKQMELTKIAFANGGHRFEWTIRRIDGTDKPLDVQLTAIPLNGEQVFYTVWRDITERKKAEEAVKQSEARYRKLASREKLLNSLASQIRNSLDIDTVLETAINEIKYLLNIDRCSFSWFEPNVEPPIWETIKESKNHNLPSLLGRHSIDKVGSVTELFLKQKILQIDDASKCEEPIHREFLETLGIKSEIVLPIQTRSGKIGVIVCGHWAEIRPWIDSEVELLQAVVDQIAIAINQADLYAETQQTALNAQKQAQQIEQTLQQLQKTQSQLVQSEKMSGLGQLVAGVAHEINNPVNFIYGNLIHASNYTGDILGLLKLYEQEYPQPTPEIEEEMKAVDVDFLVSDLPKLMKSMMVGAERIREIVQSLRTFSRLDEAEMKMVDIHQGIESTLMILQHRFKANQEHEQIELIKHYANLPQVVCFAGQLNQVFMNLIANAIDALEEGIRKGEVSAPRITITTKMLDSDRLAIHIADNGTGIPPELQRRLFDPFFTTKPVGVGTGLGLSISYQIIVDRHGGHLHCFSEPGQGTEFVIEIPITQPQNT</sequence>
<reference evidence="10" key="1">
    <citation type="submission" date="2020-10" db="EMBL/GenBank/DDBJ databases">
        <authorList>
            <person name="Castelo-Branco R."/>
            <person name="Eusebio N."/>
            <person name="Adriana R."/>
            <person name="Vieira A."/>
            <person name="Brugerolle De Fraissinette N."/>
            <person name="Rezende De Castro R."/>
            <person name="Schneider M.P."/>
            <person name="Vasconcelos V."/>
            <person name="Leao P.N."/>
        </authorList>
    </citation>
    <scope>NUCLEOTIDE SEQUENCE</scope>
    <source>
        <strain evidence="10">LEGE 06105</strain>
    </source>
</reference>
<name>A0A8J7F1P0_9CYAN</name>
<keyword evidence="3" id="KW-0597">Phosphoprotein</keyword>
<evidence type="ECO:0000256" key="7">
    <source>
        <dbReference type="SAM" id="Coils"/>
    </source>
</evidence>
<dbReference type="PROSITE" id="PS50109">
    <property type="entry name" value="HIS_KIN"/>
    <property type="match status" value="1"/>
</dbReference>
<dbReference type="Pfam" id="PF02518">
    <property type="entry name" value="HATPase_c"/>
    <property type="match status" value="1"/>
</dbReference>
<dbReference type="AlphaFoldDB" id="A0A8J7F1P0"/>
<keyword evidence="6" id="KW-0902">Two-component regulatory system</keyword>
<dbReference type="InterPro" id="IPR001610">
    <property type="entry name" value="PAC"/>
</dbReference>
<evidence type="ECO:0000256" key="1">
    <source>
        <dbReference type="ARBA" id="ARBA00000085"/>
    </source>
</evidence>
<evidence type="ECO:0000259" key="8">
    <source>
        <dbReference type="PROSITE" id="PS50109"/>
    </source>
</evidence>
<evidence type="ECO:0000256" key="5">
    <source>
        <dbReference type="ARBA" id="ARBA00022777"/>
    </source>
</evidence>
<dbReference type="InterPro" id="IPR052162">
    <property type="entry name" value="Sensor_kinase/Photoreceptor"/>
</dbReference>
<dbReference type="Proteomes" id="UP000620559">
    <property type="component" value="Unassembled WGS sequence"/>
</dbReference>
<dbReference type="PROSITE" id="PS50113">
    <property type="entry name" value="PAC"/>
    <property type="match status" value="4"/>
</dbReference>
<dbReference type="Pfam" id="PF08447">
    <property type="entry name" value="PAS_3"/>
    <property type="match status" value="1"/>
</dbReference>
<dbReference type="InterPro" id="IPR035965">
    <property type="entry name" value="PAS-like_dom_sf"/>
</dbReference>
<dbReference type="EC" id="2.7.13.3" evidence="2"/>
<dbReference type="SUPFAM" id="SSF47384">
    <property type="entry name" value="Homodimeric domain of signal transducing histidine kinase"/>
    <property type="match status" value="1"/>
</dbReference>
<keyword evidence="5" id="KW-0418">Kinase</keyword>
<protein>
    <recommendedName>
        <fullName evidence="2">histidine kinase</fullName>
        <ecNumber evidence="2">2.7.13.3</ecNumber>
    </recommendedName>
</protein>
<dbReference type="RefSeq" id="WP_193917666.1">
    <property type="nucleotide sequence ID" value="NZ_JADEWL010000010.1"/>
</dbReference>
<dbReference type="SMART" id="SM00387">
    <property type="entry name" value="HATPase_c"/>
    <property type="match status" value="1"/>
</dbReference>
<dbReference type="SMART" id="SM00086">
    <property type="entry name" value="PAC"/>
    <property type="match status" value="4"/>
</dbReference>
<comment type="caution">
    <text evidence="10">The sequence shown here is derived from an EMBL/GenBank/DDBJ whole genome shotgun (WGS) entry which is preliminary data.</text>
</comment>
<feature type="domain" description="Histidine kinase" evidence="8">
    <location>
        <begin position="784"/>
        <end position="1037"/>
    </location>
</feature>
<evidence type="ECO:0000256" key="2">
    <source>
        <dbReference type="ARBA" id="ARBA00012438"/>
    </source>
</evidence>
<dbReference type="Gene3D" id="3.30.565.10">
    <property type="entry name" value="Histidine kinase-like ATPase, C-terminal domain"/>
    <property type="match status" value="1"/>
</dbReference>
<evidence type="ECO:0000256" key="3">
    <source>
        <dbReference type="ARBA" id="ARBA00022553"/>
    </source>
</evidence>
<feature type="domain" description="PAC" evidence="9">
    <location>
        <begin position="82"/>
        <end position="134"/>
    </location>
</feature>
<proteinExistence type="predicted"/>
<dbReference type="GO" id="GO:0000155">
    <property type="term" value="F:phosphorelay sensor kinase activity"/>
    <property type="evidence" value="ECO:0007669"/>
    <property type="project" value="InterPro"/>
</dbReference>
<comment type="catalytic activity">
    <reaction evidence="1">
        <text>ATP + protein L-histidine = ADP + protein N-phospho-L-histidine.</text>
        <dbReference type="EC" id="2.7.13.3"/>
    </reaction>
</comment>
<gene>
    <name evidence="10" type="ORF">IQ247_05000</name>
</gene>
<dbReference type="InterPro" id="IPR013655">
    <property type="entry name" value="PAS_fold_3"/>
</dbReference>
<dbReference type="InterPro" id="IPR036097">
    <property type="entry name" value="HisK_dim/P_sf"/>
</dbReference>
<dbReference type="InterPro" id="IPR000700">
    <property type="entry name" value="PAS-assoc_C"/>
</dbReference>
<feature type="domain" description="PAC" evidence="9">
    <location>
        <begin position="214"/>
        <end position="265"/>
    </location>
</feature>
<dbReference type="Pfam" id="PF08448">
    <property type="entry name" value="PAS_4"/>
    <property type="match status" value="1"/>
</dbReference>
<dbReference type="PRINTS" id="PR00344">
    <property type="entry name" value="BCTRLSENSOR"/>
</dbReference>
<accession>A0A8J7F1P0</accession>
<dbReference type="PANTHER" id="PTHR43304:SF1">
    <property type="entry name" value="PAC DOMAIN-CONTAINING PROTEIN"/>
    <property type="match status" value="1"/>
</dbReference>
<evidence type="ECO:0000313" key="10">
    <source>
        <dbReference type="EMBL" id="MBE9212073.1"/>
    </source>
</evidence>
<evidence type="ECO:0000313" key="11">
    <source>
        <dbReference type="Proteomes" id="UP000620559"/>
    </source>
</evidence>
<dbReference type="InterPro" id="IPR003594">
    <property type="entry name" value="HATPase_dom"/>
</dbReference>
<dbReference type="SMART" id="SM00091">
    <property type="entry name" value="PAS"/>
    <property type="match status" value="4"/>
</dbReference>
<dbReference type="SUPFAM" id="SSF55781">
    <property type="entry name" value="GAF domain-like"/>
    <property type="match status" value="1"/>
</dbReference>
<feature type="coiled-coil region" evidence="7">
    <location>
        <begin position="738"/>
        <end position="775"/>
    </location>
</feature>
<dbReference type="Gene3D" id="3.30.450.40">
    <property type="match status" value="1"/>
</dbReference>
<dbReference type="InterPro" id="IPR000014">
    <property type="entry name" value="PAS"/>
</dbReference>
<dbReference type="Pfam" id="PF13426">
    <property type="entry name" value="PAS_9"/>
    <property type="match status" value="1"/>
</dbReference>